<evidence type="ECO:0000256" key="6">
    <source>
        <dbReference type="ARBA" id="ARBA00023002"/>
    </source>
</evidence>
<evidence type="ECO:0000256" key="2">
    <source>
        <dbReference type="ARBA" id="ARBA00005179"/>
    </source>
</evidence>
<dbReference type="PANTHER" id="PTHR24305">
    <property type="entry name" value="CYTOCHROME P450"/>
    <property type="match status" value="1"/>
</dbReference>
<dbReference type="Proteomes" id="UP000076871">
    <property type="component" value="Unassembled WGS sequence"/>
</dbReference>
<dbReference type="PROSITE" id="PS00086">
    <property type="entry name" value="CYTOCHROME_P450"/>
    <property type="match status" value="1"/>
</dbReference>
<dbReference type="PRINTS" id="PR00385">
    <property type="entry name" value="P450"/>
</dbReference>
<dbReference type="SUPFAM" id="SSF48264">
    <property type="entry name" value="Cytochrome P450"/>
    <property type="match status" value="1"/>
</dbReference>
<dbReference type="Pfam" id="PF00067">
    <property type="entry name" value="p450"/>
    <property type="match status" value="1"/>
</dbReference>
<evidence type="ECO:0000256" key="3">
    <source>
        <dbReference type="ARBA" id="ARBA00010617"/>
    </source>
</evidence>
<dbReference type="GO" id="GO:0020037">
    <property type="term" value="F:heme binding"/>
    <property type="evidence" value="ECO:0007669"/>
    <property type="project" value="InterPro"/>
</dbReference>
<feature type="binding site" description="axial binding residue" evidence="9">
    <location>
        <position position="483"/>
    </location>
    <ligand>
        <name>heme</name>
        <dbReference type="ChEBI" id="CHEBI:30413"/>
    </ligand>
    <ligandPart>
        <name>Fe</name>
        <dbReference type="ChEBI" id="CHEBI:18248"/>
    </ligandPart>
</feature>
<dbReference type="InterPro" id="IPR036396">
    <property type="entry name" value="Cyt_P450_sf"/>
</dbReference>
<evidence type="ECO:0000256" key="8">
    <source>
        <dbReference type="ARBA" id="ARBA00023033"/>
    </source>
</evidence>
<dbReference type="InterPro" id="IPR001128">
    <property type="entry name" value="Cyt_P450"/>
</dbReference>
<keyword evidence="5 9" id="KW-0479">Metal-binding</keyword>
<evidence type="ECO:0000256" key="4">
    <source>
        <dbReference type="ARBA" id="ARBA00022617"/>
    </source>
</evidence>
<evidence type="ECO:0000256" key="10">
    <source>
        <dbReference type="RuleBase" id="RU000461"/>
    </source>
</evidence>
<dbReference type="GO" id="GO:0016705">
    <property type="term" value="F:oxidoreductase activity, acting on paired donors, with incorporation or reduction of molecular oxygen"/>
    <property type="evidence" value="ECO:0007669"/>
    <property type="project" value="InterPro"/>
</dbReference>
<dbReference type="PRINTS" id="PR00465">
    <property type="entry name" value="EP450IV"/>
</dbReference>
<keyword evidence="7 9" id="KW-0408">Iron</keyword>
<dbReference type="CDD" id="cd11069">
    <property type="entry name" value="CYP_FUM15-like"/>
    <property type="match status" value="1"/>
</dbReference>
<dbReference type="GeneID" id="63822941"/>
<comment type="similarity">
    <text evidence="3 10">Belongs to the cytochrome P450 family.</text>
</comment>
<dbReference type="STRING" id="1314785.A0A165C0Q7"/>
<keyword evidence="12" id="KW-1185">Reference proteome</keyword>
<evidence type="ECO:0000256" key="7">
    <source>
        <dbReference type="ARBA" id="ARBA00023004"/>
    </source>
</evidence>
<dbReference type="GO" id="GO:0004497">
    <property type="term" value="F:monooxygenase activity"/>
    <property type="evidence" value="ECO:0007669"/>
    <property type="project" value="UniProtKB-KW"/>
</dbReference>
<protein>
    <submittedName>
        <fullName evidence="11">Cytochrome P450</fullName>
    </submittedName>
</protein>
<organism evidence="11 12">
    <name type="scientific">Laetiporus sulphureus 93-53</name>
    <dbReference type="NCBI Taxonomy" id="1314785"/>
    <lineage>
        <taxon>Eukaryota</taxon>
        <taxon>Fungi</taxon>
        <taxon>Dikarya</taxon>
        <taxon>Basidiomycota</taxon>
        <taxon>Agaricomycotina</taxon>
        <taxon>Agaricomycetes</taxon>
        <taxon>Polyporales</taxon>
        <taxon>Laetiporus</taxon>
    </lineage>
</organism>
<dbReference type="InterPro" id="IPR050121">
    <property type="entry name" value="Cytochrome_P450_monoxygenase"/>
</dbReference>
<dbReference type="Gene3D" id="1.10.630.10">
    <property type="entry name" value="Cytochrome P450"/>
    <property type="match status" value="1"/>
</dbReference>
<keyword evidence="6 10" id="KW-0560">Oxidoreductase</keyword>
<evidence type="ECO:0000256" key="5">
    <source>
        <dbReference type="ARBA" id="ARBA00022723"/>
    </source>
</evidence>
<reference evidence="11 12" key="1">
    <citation type="journal article" date="2016" name="Mol. Biol. Evol.">
        <title>Comparative Genomics of Early-Diverging Mushroom-Forming Fungi Provides Insights into the Origins of Lignocellulose Decay Capabilities.</title>
        <authorList>
            <person name="Nagy L.G."/>
            <person name="Riley R."/>
            <person name="Tritt A."/>
            <person name="Adam C."/>
            <person name="Daum C."/>
            <person name="Floudas D."/>
            <person name="Sun H."/>
            <person name="Yadav J.S."/>
            <person name="Pangilinan J."/>
            <person name="Larsson K.H."/>
            <person name="Matsuura K."/>
            <person name="Barry K."/>
            <person name="Labutti K."/>
            <person name="Kuo R."/>
            <person name="Ohm R.A."/>
            <person name="Bhattacharya S.S."/>
            <person name="Shirouzu T."/>
            <person name="Yoshinaga Y."/>
            <person name="Martin F.M."/>
            <person name="Grigoriev I.V."/>
            <person name="Hibbett D.S."/>
        </authorList>
    </citation>
    <scope>NUCLEOTIDE SEQUENCE [LARGE SCALE GENOMIC DNA]</scope>
    <source>
        <strain evidence="11 12">93-53</strain>
    </source>
</reference>
<dbReference type="OrthoDB" id="1470350at2759"/>
<dbReference type="InterPro" id="IPR002403">
    <property type="entry name" value="Cyt_P450_E_grp-IV"/>
</dbReference>
<accession>A0A165C0Q7</accession>
<dbReference type="GO" id="GO:0005506">
    <property type="term" value="F:iron ion binding"/>
    <property type="evidence" value="ECO:0007669"/>
    <property type="project" value="InterPro"/>
</dbReference>
<proteinExistence type="inferred from homology"/>
<gene>
    <name evidence="11" type="ORF">LAESUDRAFT_686029</name>
</gene>
<dbReference type="InterPro" id="IPR017972">
    <property type="entry name" value="Cyt_P450_CS"/>
</dbReference>
<evidence type="ECO:0000313" key="12">
    <source>
        <dbReference type="Proteomes" id="UP000076871"/>
    </source>
</evidence>
<sequence>MLLFSVEAALLLGLSFILWRSLQSIIVRSPLNNIPGPPRESFIKGNFGQLYHRQAWDFHRRLWEKYGSVVKLYMLFGAKCLYISDPKAIHHILVADQYSSFDEPPYIVESYRLVLGPGLLSATGEHHRRQRKMLNPVFSTKNLRDMLPVFYKVIEDLRTAIAVQVADGPKELNMLHWMNRVALELIGQAGLGYSFDPIVSESEDDFAGALKSLFPALSRLGFARQLIPRLVKIGSPSLRRRIIERIPNQHLKKLLDIVDTMDRKAREILQAKESAMQKGEAIVSQQVGKGKDLMSMLLKANMEADRADKLSKEELLGQMSTFVIGATDTTSSALAQILQYLADNPVAQETLRREIVEARKGGDMSYEEVIRLPYLDAVIKETLRLNPPGSVIVRQAKRDATVSLSSPIRGVDGKMMHEIVVPKGTFTFVGILALNRSKAIWGEDASEWKPGRWLSPLPDTVAGSHIPGIFSSIMTFSGGTRACIGFKFAELDMKVLLSVLVESFSFSPSKKPVTWNFATVRFPTVGEESLKPELPIVVQSVTKV</sequence>
<keyword evidence="4 9" id="KW-0349">Heme</keyword>
<evidence type="ECO:0000313" key="11">
    <source>
        <dbReference type="EMBL" id="KZT01991.1"/>
    </source>
</evidence>
<dbReference type="AlphaFoldDB" id="A0A165C0Q7"/>
<dbReference type="InParanoid" id="A0A165C0Q7"/>
<keyword evidence="8 10" id="KW-0503">Monooxygenase</keyword>
<evidence type="ECO:0000256" key="9">
    <source>
        <dbReference type="PIRSR" id="PIRSR602403-1"/>
    </source>
</evidence>
<comment type="pathway">
    <text evidence="2">Secondary metabolite biosynthesis.</text>
</comment>
<name>A0A165C0Q7_9APHY</name>
<dbReference type="PANTHER" id="PTHR24305:SF166">
    <property type="entry name" value="CYTOCHROME P450 12A4, MITOCHONDRIAL-RELATED"/>
    <property type="match status" value="1"/>
</dbReference>
<evidence type="ECO:0000256" key="1">
    <source>
        <dbReference type="ARBA" id="ARBA00001971"/>
    </source>
</evidence>
<dbReference type="RefSeq" id="XP_040759731.1">
    <property type="nucleotide sequence ID" value="XM_040905912.1"/>
</dbReference>
<dbReference type="EMBL" id="KV427657">
    <property type="protein sequence ID" value="KZT01991.1"/>
    <property type="molecule type" value="Genomic_DNA"/>
</dbReference>
<comment type="cofactor">
    <cofactor evidence="1 9">
        <name>heme</name>
        <dbReference type="ChEBI" id="CHEBI:30413"/>
    </cofactor>
</comment>